<accession>A0A514AAQ3</accession>
<reference evidence="1 2" key="1">
    <citation type="submission" date="2019-06" db="EMBL/GenBank/DDBJ databases">
        <authorList>
            <person name="Sanders K."/>
            <person name="Barth R."/>
            <person name="Bowles K."/>
            <person name="Glasgow G."/>
            <person name="Gloe M."/>
            <person name="Lewis H."/>
            <person name="McGough T."/>
            <person name="Nutbrown S."/>
            <person name="Romulus S."/>
            <person name="Sergiano J."/>
            <person name="Shin D."/>
            <person name="Suresh M."/>
            <person name="Johnson A."/>
            <person name="Temple L."/>
        </authorList>
    </citation>
    <scope>NUCLEOTIDE SEQUENCE [LARGE SCALE GENOMIC DNA]</scope>
</reference>
<dbReference type="GO" id="GO:0016987">
    <property type="term" value="F:sigma factor activity"/>
    <property type="evidence" value="ECO:0007669"/>
    <property type="project" value="InterPro"/>
</dbReference>
<dbReference type="EMBL" id="MN082625">
    <property type="protein sequence ID" value="QDH50361.1"/>
    <property type="molecule type" value="Genomic_DNA"/>
</dbReference>
<dbReference type="Proteomes" id="UP000317352">
    <property type="component" value="Genome"/>
</dbReference>
<protein>
    <submittedName>
        <fullName evidence="1">Early protein transcription regulator</fullName>
    </submittedName>
</protein>
<name>A0A514AAQ3_9CAUD</name>
<dbReference type="GO" id="GO:0003899">
    <property type="term" value="F:DNA-directed RNA polymerase activity"/>
    <property type="evidence" value="ECO:0007669"/>
    <property type="project" value="InterPro"/>
</dbReference>
<dbReference type="Pfam" id="PF05464">
    <property type="entry name" value="Phi-29_GP4"/>
    <property type="match status" value="1"/>
</dbReference>
<dbReference type="Gene3D" id="3.30.70.3560">
    <property type="entry name" value="Phi-29-like late genes activator, P4"/>
    <property type="match status" value="1"/>
</dbReference>
<organism evidence="1 2">
    <name type="scientific">Bacillus phage Karezi</name>
    <dbReference type="NCBI Taxonomy" id="2591398"/>
    <lineage>
        <taxon>Viruses</taxon>
        <taxon>Duplodnaviria</taxon>
        <taxon>Heunggongvirae</taxon>
        <taxon>Uroviricota</taxon>
        <taxon>Caudoviricetes</taxon>
        <taxon>Salasmaviridae</taxon>
        <taxon>Tatarstanvirinae</taxon>
        <taxon>Karezivirus</taxon>
        <taxon>Karezivirus karezi</taxon>
    </lineage>
</organism>
<sequence length="128" mass="15583">MVVTTGGVYHNLKESRYVVTCQDGMITYFFSSKLYMRKFLENYENNRNTKNARIHKMLPFEGLGMDFLLDVCYYKEVEKRGFRVLYKGECLEWQEITSTNLHLMRRRYIPNYREVLRTKLREWKKITV</sequence>
<gene>
    <name evidence="1" type="ORF">KAREZI_12</name>
</gene>
<evidence type="ECO:0000313" key="2">
    <source>
        <dbReference type="Proteomes" id="UP000317352"/>
    </source>
</evidence>
<dbReference type="InterPro" id="IPR038246">
    <property type="entry name" value="Phi-29-like_sf"/>
</dbReference>
<keyword evidence="2" id="KW-1185">Reference proteome</keyword>
<proteinExistence type="predicted"/>
<dbReference type="InterPro" id="IPR008771">
    <property type="entry name" value="Phi-29_GP4"/>
</dbReference>
<evidence type="ECO:0000313" key="1">
    <source>
        <dbReference type="EMBL" id="QDH50361.1"/>
    </source>
</evidence>